<evidence type="ECO:0000256" key="1">
    <source>
        <dbReference type="SAM" id="MobiDB-lite"/>
    </source>
</evidence>
<keyword evidence="3" id="KW-1185">Reference proteome</keyword>
<dbReference type="STRING" id="1131292.BCR24_06510"/>
<proteinExistence type="predicted"/>
<sequence length="261" mass="28915">MNLKEMIKNKKIVTASIVVLLVAGVAVGGKVYADKEQEKKAEIAKVEKRKQAKLQSEMVAKAQEEEKNKEAKQVEKAKQKLLKIYKDNKVISTDSKLYESAKKEIESVKDDKVKKELLQQLAKVKQEMDKKAKEVAKKTENESKQIDTKQNQAKQQEVQEEQPVSQQQVAEQPVYQEAVAPTSNNDWGGQDQQQPVQEQVQSVPAPPSSGGNQAPEQPVIPPSSGGSQDHGEWVPDMGWGEQTGDIDGNGGSWTGGWEEVK</sequence>
<dbReference type="EMBL" id="MIKC01000039">
    <property type="protein sequence ID" value="OEG21521.1"/>
    <property type="molecule type" value="Genomic_DNA"/>
</dbReference>
<dbReference type="Proteomes" id="UP000094469">
    <property type="component" value="Unassembled WGS sequence"/>
</dbReference>
<gene>
    <name evidence="2" type="ORF">BCR24_06510</name>
</gene>
<evidence type="ECO:0000313" key="2">
    <source>
        <dbReference type="EMBL" id="OEG21521.1"/>
    </source>
</evidence>
<name>A0A1E5H999_9ENTE</name>
<feature type="region of interest" description="Disordered" evidence="1">
    <location>
        <begin position="125"/>
        <end position="261"/>
    </location>
</feature>
<reference evidence="3" key="1">
    <citation type="submission" date="2016-09" db="EMBL/GenBank/DDBJ databases">
        <authorList>
            <person name="Gulvik C.A."/>
        </authorList>
    </citation>
    <scope>NUCLEOTIDE SEQUENCE [LARGE SCALE GENOMIC DNA]</scope>
    <source>
        <strain evidence="3">LMG 26676</strain>
    </source>
</reference>
<feature type="compositionally biased region" description="Low complexity" evidence="1">
    <location>
        <begin position="149"/>
        <end position="174"/>
    </location>
</feature>
<feature type="compositionally biased region" description="Basic and acidic residues" evidence="1">
    <location>
        <begin position="125"/>
        <end position="147"/>
    </location>
</feature>
<accession>A0A1E5H999</accession>
<protein>
    <submittedName>
        <fullName evidence="2">Uncharacterized protein</fullName>
    </submittedName>
</protein>
<evidence type="ECO:0000313" key="3">
    <source>
        <dbReference type="Proteomes" id="UP000094469"/>
    </source>
</evidence>
<comment type="caution">
    <text evidence="2">The sequence shown here is derived from an EMBL/GenBank/DDBJ whole genome shotgun (WGS) entry which is preliminary data.</text>
</comment>
<dbReference type="RefSeq" id="WP_069640917.1">
    <property type="nucleotide sequence ID" value="NZ_JAFBEZ010000005.1"/>
</dbReference>
<organism evidence="2 3">
    <name type="scientific">Enterococcus ureilyticus</name>
    <dbReference type="NCBI Taxonomy" id="1131292"/>
    <lineage>
        <taxon>Bacteria</taxon>
        <taxon>Bacillati</taxon>
        <taxon>Bacillota</taxon>
        <taxon>Bacilli</taxon>
        <taxon>Lactobacillales</taxon>
        <taxon>Enterococcaceae</taxon>
        <taxon>Enterococcus</taxon>
    </lineage>
</organism>
<feature type="compositionally biased region" description="Low complexity" evidence="1">
    <location>
        <begin position="188"/>
        <end position="211"/>
    </location>
</feature>
<dbReference type="AlphaFoldDB" id="A0A1E5H999"/>